<keyword evidence="1 3" id="KW-0378">Hydrolase</keyword>
<dbReference type="Gene3D" id="3.90.79.10">
    <property type="entry name" value="Nucleoside Triphosphate Pyrophosphohydrolase"/>
    <property type="match status" value="1"/>
</dbReference>
<proteinExistence type="predicted"/>
<dbReference type="STRING" id="444157.Tneu_1544"/>
<dbReference type="InterPro" id="IPR000086">
    <property type="entry name" value="NUDIX_hydrolase_dom"/>
</dbReference>
<dbReference type="Pfam" id="PF00293">
    <property type="entry name" value="NUDIX"/>
    <property type="match status" value="1"/>
</dbReference>
<dbReference type="InterPro" id="IPR020476">
    <property type="entry name" value="Nudix_hydrolase"/>
</dbReference>
<feature type="domain" description="Nudix hydrolase" evidence="2">
    <location>
        <begin position="3"/>
        <end position="137"/>
    </location>
</feature>
<dbReference type="KEGG" id="tne:Tneu_1544"/>
<dbReference type="AlphaFoldDB" id="B1Y9R8"/>
<dbReference type="CDD" id="cd03674">
    <property type="entry name" value="NUDIX_Hydrolase"/>
    <property type="match status" value="1"/>
</dbReference>
<evidence type="ECO:0000259" key="2">
    <source>
        <dbReference type="PROSITE" id="PS51462"/>
    </source>
</evidence>
<evidence type="ECO:0000313" key="4">
    <source>
        <dbReference type="Proteomes" id="UP000001694"/>
    </source>
</evidence>
<dbReference type="RefSeq" id="WP_012350887.1">
    <property type="nucleotide sequence ID" value="NC_010525.1"/>
</dbReference>
<dbReference type="PROSITE" id="PS00893">
    <property type="entry name" value="NUDIX_BOX"/>
    <property type="match status" value="1"/>
</dbReference>
<dbReference type="OrthoDB" id="45616at2157"/>
<organism evidence="3 4">
    <name type="scientific">Pyrobaculum neutrophilum (strain DSM 2338 / JCM 9278 / NBRC 100436 / V24Sta)</name>
    <name type="common">Thermoproteus neutrophilus</name>
    <dbReference type="NCBI Taxonomy" id="444157"/>
    <lineage>
        <taxon>Archaea</taxon>
        <taxon>Thermoproteota</taxon>
        <taxon>Thermoprotei</taxon>
        <taxon>Thermoproteales</taxon>
        <taxon>Thermoproteaceae</taxon>
        <taxon>Pyrobaculum</taxon>
    </lineage>
</organism>
<name>B1Y9R8_PYRNV</name>
<dbReference type="PROSITE" id="PS51462">
    <property type="entry name" value="NUDIX"/>
    <property type="match status" value="1"/>
</dbReference>
<dbReference type="PANTHER" id="PTHR43736:SF1">
    <property type="entry name" value="DIHYDRONEOPTERIN TRIPHOSPHATE DIPHOSPHATASE"/>
    <property type="match status" value="1"/>
</dbReference>
<gene>
    <name evidence="3" type="ordered locus">Tneu_1544</name>
</gene>
<accession>B1Y9R8</accession>
<dbReference type="InterPro" id="IPR020084">
    <property type="entry name" value="NUDIX_hydrolase_CS"/>
</dbReference>
<evidence type="ECO:0000256" key="1">
    <source>
        <dbReference type="ARBA" id="ARBA00022801"/>
    </source>
</evidence>
<protein>
    <submittedName>
        <fullName evidence="3">NUDIX hydrolase</fullName>
    </submittedName>
</protein>
<dbReference type="HOGENOM" id="CLU_101758_3_0_2"/>
<dbReference type="Proteomes" id="UP000001694">
    <property type="component" value="Chromosome"/>
</dbReference>
<dbReference type="PRINTS" id="PR00502">
    <property type="entry name" value="NUDIXFAMILY"/>
</dbReference>
<sequence>MVKKCVVASGVLIRDGRVLMIEHKRLGVYLYPGGHVEPGETPIEALIREFEEETGLLVEPLGLMHGIVDSGVVERPLPFAILEEVVSYPEETHIHFDLIYLVREAGGALKNGAWLEVEKLEEVPTYPNVRRVIQLAYETMQHLYRSGKV</sequence>
<dbReference type="GeneID" id="6165167"/>
<evidence type="ECO:0000313" key="3">
    <source>
        <dbReference type="EMBL" id="ACB40468.1"/>
    </source>
</evidence>
<dbReference type="eggNOG" id="arCOG01080">
    <property type="taxonomic scope" value="Archaea"/>
</dbReference>
<dbReference type="PANTHER" id="PTHR43736">
    <property type="entry name" value="ADP-RIBOSE PYROPHOSPHATASE"/>
    <property type="match status" value="1"/>
</dbReference>
<dbReference type="InterPro" id="IPR015797">
    <property type="entry name" value="NUDIX_hydrolase-like_dom_sf"/>
</dbReference>
<reference evidence="3" key="1">
    <citation type="submission" date="2008-03" db="EMBL/GenBank/DDBJ databases">
        <title>Complete sequence of Thermoproteus neutrophilus V24Sta.</title>
        <authorList>
            <consortium name="US DOE Joint Genome Institute"/>
            <person name="Copeland A."/>
            <person name="Lucas S."/>
            <person name="Lapidus A."/>
            <person name="Glavina del Rio T."/>
            <person name="Dalin E."/>
            <person name="Tice H."/>
            <person name="Bruce D."/>
            <person name="Goodwin L."/>
            <person name="Pitluck S."/>
            <person name="Sims D."/>
            <person name="Brettin T."/>
            <person name="Detter J.C."/>
            <person name="Han C."/>
            <person name="Kuske C.R."/>
            <person name="Schmutz J."/>
            <person name="Larimer F."/>
            <person name="Land M."/>
            <person name="Hauser L."/>
            <person name="Kyrpides N."/>
            <person name="Mikhailova N."/>
            <person name="Biddle J.F."/>
            <person name="Zhang Z."/>
            <person name="Fitz-Gibbon S.T."/>
            <person name="Lowe T.M."/>
            <person name="Saltikov C."/>
            <person name="House C.H."/>
            <person name="Richardson P."/>
        </authorList>
    </citation>
    <scope>NUCLEOTIDE SEQUENCE [LARGE SCALE GENOMIC DNA]</scope>
    <source>
        <strain evidence="3">V24Sta</strain>
    </source>
</reference>
<dbReference type="SUPFAM" id="SSF55811">
    <property type="entry name" value="Nudix"/>
    <property type="match status" value="1"/>
</dbReference>
<dbReference type="GO" id="GO:0016787">
    <property type="term" value="F:hydrolase activity"/>
    <property type="evidence" value="ECO:0007669"/>
    <property type="project" value="UniProtKB-KW"/>
</dbReference>
<dbReference type="EMBL" id="CP001014">
    <property type="protein sequence ID" value="ACB40468.1"/>
    <property type="molecule type" value="Genomic_DNA"/>
</dbReference>
<keyword evidence="4" id="KW-1185">Reference proteome</keyword>